<dbReference type="Gene3D" id="3.30.565.10">
    <property type="entry name" value="Histidine kinase-like ATPase, C-terminal domain"/>
    <property type="match status" value="1"/>
</dbReference>
<dbReference type="InterPro" id="IPR036890">
    <property type="entry name" value="HATPase_C_sf"/>
</dbReference>
<dbReference type="SUPFAM" id="SSF55781">
    <property type="entry name" value="GAF domain-like"/>
    <property type="match status" value="1"/>
</dbReference>
<evidence type="ECO:0000313" key="7">
    <source>
        <dbReference type="Proteomes" id="UP000824366"/>
    </source>
</evidence>
<dbReference type="Gene3D" id="3.30.450.40">
    <property type="match status" value="1"/>
</dbReference>
<dbReference type="EMBL" id="AP024238">
    <property type="protein sequence ID" value="BCO27679.1"/>
    <property type="molecule type" value="Genomic_DNA"/>
</dbReference>
<dbReference type="InterPro" id="IPR003018">
    <property type="entry name" value="GAF"/>
</dbReference>
<dbReference type="CDD" id="cd00077">
    <property type="entry name" value="HDc"/>
    <property type="match status" value="1"/>
</dbReference>
<dbReference type="SUPFAM" id="SSF47384">
    <property type="entry name" value="Homodimeric domain of signal transducing histidine kinase"/>
    <property type="match status" value="1"/>
</dbReference>
<dbReference type="InterPro" id="IPR004358">
    <property type="entry name" value="Sig_transdc_His_kin-like_C"/>
</dbReference>
<sequence>MTHLPETIQTLLQAARLPALPQALIKLMALCQSDDAGMAELAEVIATDAALSSRLLKVAHSAAYHRGDGQLNLLQAANTLGTDMIKVLAISESVIQTLAAFGSPGNMDLRPFWKHSLTAAMLARALAQQQDYPAADDAYLAGLLHDVGRLALMNCSPLTCQGHFLTSDDQTLCATEQQELGFTHAQVGAWLINQWHLSAEVAEAVLHHHEPVSQLSGSSPLVRILSLTHQLQQWVPANSEDLPEMDTGGALDGETMQQLLEDASHQVLRTAHDLGIDISEPIASPVQAPYIANPAQQQLAQEVQTRSLFNEMSQQLAQHNSVVTLLTAVREHAALLLGLDDTLVMLLGEDSHSLACVSVSAKHFNLAVLSVDSRQHPVLMHCLQQKTLSVSDDQTAGNTEICRLLSTQHVVAVPLLTAKQVLGLLVSAVSDTQLAQLQSQTRFLQAFGLHAGSALSRHLQSVQALDAQIANLKREQLINARQLAHEVQNPLSIIQNYLSLMDEKIPATQPERAELSVISGEVQRVGHIIEQFTLSADALVLEPIDMARVVRELVLLLQASRFFPADIKLQCEWPASTHQVMGSADMVKQILINLIKNARESMPDGGHIVVSGGAMIKQADKPFIQICVSDTGPGLDAQQQSRMFHPVTSDKHGPNRGLGLSVVQQLVQKMQGQIRYRSSPQGVSFEVLLPAVHG</sequence>
<proteinExistence type="predicted"/>
<evidence type="ECO:0000256" key="3">
    <source>
        <dbReference type="ARBA" id="ARBA00022553"/>
    </source>
</evidence>
<accession>A0ABN6D9R0</accession>
<dbReference type="SUPFAM" id="SSF55874">
    <property type="entry name" value="ATPase domain of HSP90 chaperone/DNA topoisomerase II/histidine kinase"/>
    <property type="match status" value="1"/>
</dbReference>
<feature type="domain" description="HDOD" evidence="5">
    <location>
        <begin position="17"/>
        <end position="211"/>
    </location>
</feature>
<evidence type="ECO:0000259" key="5">
    <source>
        <dbReference type="PROSITE" id="PS51833"/>
    </source>
</evidence>
<name>A0ABN6D9R0_9BURK</name>
<keyword evidence="3" id="KW-0597">Phosphoprotein</keyword>
<dbReference type="RefSeq" id="WP_223903708.1">
    <property type="nucleotide sequence ID" value="NZ_AP024238.1"/>
</dbReference>
<dbReference type="InterPro" id="IPR003607">
    <property type="entry name" value="HD/PDEase_dom"/>
</dbReference>
<dbReference type="InterPro" id="IPR029016">
    <property type="entry name" value="GAF-like_dom_sf"/>
</dbReference>
<evidence type="ECO:0000256" key="2">
    <source>
        <dbReference type="ARBA" id="ARBA00012438"/>
    </source>
</evidence>
<dbReference type="Gene3D" id="1.10.3210.10">
    <property type="entry name" value="Hypothetical protein af1432"/>
    <property type="match status" value="1"/>
</dbReference>
<evidence type="ECO:0000259" key="4">
    <source>
        <dbReference type="PROSITE" id="PS50109"/>
    </source>
</evidence>
<dbReference type="EC" id="2.7.13.3" evidence="2"/>
<dbReference type="Proteomes" id="UP000824366">
    <property type="component" value="Chromosome"/>
</dbReference>
<dbReference type="CDD" id="cd00082">
    <property type="entry name" value="HisKA"/>
    <property type="match status" value="1"/>
</dbReference>
<dbReference type="InterPro" id="IPR003661">
    <property type="entry name" value="HisK_dim/P_dom"/>
</dbReference>
<dbReference type="SUPFAM" id="SSF109604">
    <property type="entry name" value="HD-domain/PDEase-like"/>
    <property type="match status" value="1"/>
</dbReference>
<dbReference type="InterPro" id="IPR036097">
    <property type="entry name" value="HisK_dim/P_sf"/>
</dbReference>
<dbReference type="Gene3D" id="1.10.287.130">
    <property type="match status" value="1"/>
</dbReference>
<dbReference type="PRINTS" id="PR00344">
    <property type="entry name" value="BCTRLSENSOR"/>
</dbReference>
<protein>
    <recommendedName>
        <fullName evidence="2">histidine kinase</fullName>
        <ecNumber evidence="2">2.7.13.3</ecNumber>
    </recommendedName>
</protein>
<reference evidence="6 7" key="1">
    <citation type="journal article" date="2021" name="Microbiol. Spectr.">
        <title>A Single Bacterium Capable of Oxidation and Reduction of Iron at Circumneutral pH.</title>
        <authorList>
            <person name="Kato S."/>
            <person name="Ohkuma M."/>
        </authorList>
    </citation>
    <scope>NUCLEOTIDE SEQUENCE [LARGE SCALE GENOMIC DNA]</scope>
    <source>
        <strain evidence="6 7">MIZ03</strain>
    </source>
</reference>
<dbReference type="PROSITE" id="PS51833">
    <property type="entry name" value="HDOD"/>
    <property type="match status" value="1"/>
</dbReference>
<dbReference type="PANTHER" id="PTHR33525:SF3">
    <property type="entry name" value="RIBONUCLEASE Y"/>
    <property type="match status" value="1"/>
</dbReference>
<dbReference type="Pfam" id="PF13492">
    <property type="entry name" value="GAF_3"/>
    <property type="match status" value="1"/>
</dbReference>
<organism evidence="6 7">
    <name type="scientific">Rhodoferax lithotrophicus</name>
    <dbReference type="NCBI Taxonomy" id="2798804"/>
    <lineage>
        <taxon>Bacteria</taxon>
        <taxon>Pseudomonadati</taxon>
        <taxon>Pseudomonadota</taxon>
        <taxon>Betaproteobacteria</taxon>
        <taxon>Burkholderiales</taxon>
        <taxon>Comamonadaceae</taxon>
        <taxon>Rhodoferax</taxon>
    </lineage>
</organism>
<comment type="catalytic activity">
    <reaction evidence="1">
        <text>ATP + protein L-histidine = ADP + protein N-phospho-L-histidine.</text>
        <dbReference type="EC" id="2.7.13.3"/>
    </reaction>
</comment>
<dbReference type="Pfam" id="PF08668">
    <property type="entry name" value="HDOD"/>
    <property type="match status" value="1"/>
</dbReference>
<dbReference type="Pfam" id="PF02518">
    <property type="entry name" value="HATPase_c"/>
    <property type="match status" value="1"/>
</dbReference>
<dbReference type="InterPro" id="IPR052340">
    <property type="entry name" value="RNase_Y/CdgJ"/>
</dbReference>
<keyword evidence="7" id="KW-1185">Reference proteome</keyword>
<feature type="domain" description="Histidine kinase" evidence="4">
    <location>
        <begin position="482"/>
        <end position="693"/>
    </location>
</feature>
<dbReference type="SMART" id="SM00387">
    <property type="entry name" value="HATPase_c"/>
    <property type="match status" value="1"/>
</dbReference>
<gene>
    <name evidence="6" type="ORF">MIZ03_2568</name>
</gene>
<evidence type="ECO:0000313" key="6">
    <source>
        <dbReference type="EMBL" id="BCO27679.1"/>
    </source>
</evidence>
<dbReference type="PROSITE" id="PS50109">
    <property type="entry name" value="HIS_KIN"/>
    <property type="match status" value="1"/>
</dbReference>
<dbReference type="InterPro" id="IPR005467">
    <property type="entry name" value="His_kinase_dom"/>
</dbReference>
<dbReference type="InterPro" id="IPR003594">
    <property type="entry name" value="HATPase_dom"/>
</dbReference>
<dbReference type="Pfam" id="PF00512">
    <property type="entry name" value="HisKA"/>
    <property type="match status" value="1"/>
</dbReference>
<dbReference type="PANTHER" id="PTHR33525">
    <property type="match status" value="1"/>
</dbReference>
<dbReference type="InterPro" id="IPR013976">
    <property type="entry name" value="HDOD"/>
</dbReference>
<evidence type="ECO:0000256" key="1">
    <source>
        <dbReference type="ARBA" id="ARBA00000085"/>
    </source>
</evidence>